<accession>A0A7S1N0E5</accession>
<organism evidence="5">
    <name type="scientific">Eutreptiella gymnastica</name>
    <dbReference type="NCBI Taxonomy" id="73025"/>
    <lineage>
        <taxon>Eukaryota</taxon>
        <taxon>Discoba</taxon>
        <taxon>Euglenozoa</taxon>
        <taxon>Euglenida</taxon>
        <taxon>Spirocuta</taxon>
        <taxon>Euglenophyceae</taxon>
        <taxon>Eutreptiales</taxon>
        <taxon>Eutreptiaceae</taxon>
        <taxon>Eutreptiella</taxon>
    </lineage>
</organism>
<dbReference type="PROSITE" id="PS50297">
    <property type="entry name" value="ANK_REP_REGION"/>
    <property type="match status" value="4"/>
</dbReference>
<dbReference type="Pfam" id="PF00023">
    <property type="entry name" value="Ank"/>
    <property type="match status" value="1"/>
</dbReference>
<proteinExistence type="predicted"/>
<evidence type="ECO:0000256" key="4">
    <source>
        <dbReference type="SAM" id="MobiDB-lite"/>
    </source>
</evidence>
<dbReference type="Gene3D" id="1.25.40.20">
    <property type="entry name" value="Ankyrin repeat-containing domain"/>
    <property type="match status" value="3"/>
</dbReference>
<dbReference type="Pfam" id="PF12796">
    <property type="entry name" value="Ank_2"/>
    <property type="match status" value="1"/>
</dbReference>
<dbReference type="SUPFAM" id="SSF48403">
    <property type="entry name" value="Ankyrin repeat"/>
    <property type="match status" value="1"/>
</dbReference>
<evidence type="ECO:0000256" key="1">
    <source>
        <dbReference type="ARBA" id="ARBA00022737"/>
    </source>
</evidence>
<dbReference type="PROSITE" id="PS50088">
    <property type="entry name" value="ANK_REPEAT"/>
    <property type="match status" value="4"/>
</dbReference>
<sequence length="417" mass="44894">MYGGSKQSPLKPLQVNTSLSPLVPNSSLGGVPKQRLNALEPLSIAKENDGKRTKTIPTELGAPFNAMNKSRREEMPRANLLALRHVGAQPLVKKSLPLQVDGQCVTHPQVCSYRQSVFGKQRILMQKVDSMRKKPTAVRPLDWNVDHVVVDDLRQFQSWAQKHNVGPLFAAAVGSDAKATKVLLQLGADPEEQDLFDGSRPIHIAALKGASEVVTSLLDAQAQVSAARTKDGATGLHLAAAHKHPHIVELLLDKKASPNLVAQDGCTALMLAARVGDAASVGLLVNAKADCMLQATNGATALHWAAQKGSFDVVEHLIRAGADPKVADNKARTPLHYAARKGRNDVIPLLIRAGACIDAHDYRRQTARQVAVRQGHKLTERLLIQLGARELLPATDGDWVSLDLDLNAPHPTPPSSP</sequence>
<feature type="repeat" description="ANK" evidence="3">
    <location>
        <begin position="330"/>
        <end position="362"/>
    </location>
</feature>
<feature type="repeat" description="ANK" evidence="3">
    <location>
        <begin position="197"/>
        <end position="229"/>
    </location>
</feature>
<gene>
    <name evidence="5" type="ORF">EGYM00392_LOCUS66</name>
</gene>
<dbReference type="SMART" id="SM00248">
    <property type="entry name" value="ANK"/>
    <property type="match status" value="6"/>
</dbReference>
<feature type="compositionally biased region" description="Polar residues" evidence="4">
    <location>
        <begin position="1"/>
        <end position="28"/>
    </location>
</feature>
<name>A0A7S1N0E5_9EUGL</name>
<dbReference type="InterPro" id="IPR002110">
    <property type="entry name" value="Ankyrin_rpt"/>
</dbReference>
<dbReference type="PRINTS" id="PR01415">
    <property type="entry name" value="ANKYRIN"/>
</dbReference>
<dbReference type="PANTHER" id="PTHR24171">
    <property type="entry name" value="ANKYRIN REPEAT DOMAIN-CONTAINING PROTEIN 39-RELATED"/>
    <property type="match status" value="1"/>
</dbReference>
<dbReference type="InterPro" id="IPR036770">
    <property type="entry name" value="Ankyrin_rpt-contain_sf"/>
</dbReference>
<feature type="region of interest" description="Disordered" evidence="4">
    <location>
        <begin position="1"/>
        <end position="32"/>
    </location>
</feature>
<keyword evidence="2 3" id="KW-0040">ANK repeat</keyword>
<keyword evidence="1" id="KW-0677">Repeat</keyword>
<feature type="repeat" description="ANK" evidence="3">
    <location>
        <begin position="231"/>
        <end position="263"/>
    </location>
</feature>
<dbReference type="AlphaFoldDB" id="A0A7S1N0E5"/>
<evidence type="ECO:0000313" key="5">
    <source>
        <dbReference type="EMBL" id="CAD8989027.1"/>
    </source>
</evidence>
<protein>
    <submittedName>
        <fullName evidence="5">Uncharacterized protein</fullName>
    </submittedName>
</protein>
<dbReference type="EMBL" id="HBGA01000124">
    <property type="protein sequence ID" value="CAD8989027.1"/>
    <property type="molecule type" value="Transcribed_RNA"/>
</dbReference>
<evidence type="ECO:0000256" key="3">
    <source>
        <dbReference type="PROSITE-ProRule" id="PRU00023"/>
    </source>
</evidence>
<reference evidence="5" key="1">
    <citation type="submission" date="2021-01" db="EMBL/GenBank/DDBJ databases">
        <authorList>
            <person name="Corre E."/>
            <person name="Pelletier E."/>
            <person name="Niang G."/>
            <person name="Scheremetjew M."/>
            <person name="Finn R."/>
            <person name="Kale V."/>
            <person name="Holt S."/>
            <person name="Cochrane G."/>
            <person name="Meng A."/>
            <person name="Brown T."/>
            <person name="Cohen L."/>
        </authorList>
    </citation>
    <scope>NUCLEOTIDE SEQUENCE</scope>
    <source>
        <strain evidence="5">NIES-381</strain>
    </source>
</reference>
<evidence type="ECO:0000256" key="2">
    <source>
        <dbReference type="ARBA" id="ARBA00023043"/>
    </source>
</evidence>
<feature type="repeat" description="ANK" evidence="3">
    <location>
        <begin position="297"/>
        <end position="329"/>
    </location>
</feature>